<accession>A0A2I7HIV7</accession>
<comment type="subcellular location">
    <subcellularLocation>
        <location evidence="1">Membrane</location>
        <topology evidence="1">Multi-pass membrane protein</topology>
    </subcellularLocation>
</comment>
<evidence type="ECO:0000313" key="7">
    <source>
        <dbReference type="Proteomes" id="UP000236447"/>
    </source>
</evidence>
<dbReference type="Gene3D" id="1.20.1530.20">
    <property type="match status" value="1"/>
</dbReference>
<feature type="transmembrane region" description="Helical" evidence="5">
    <location>
        <begin position="96"/>
        <end position="122"/>
    </location>
</feature>
<dbReference type="InterPro" id="IPR038770">
    <property type="entry name" value="Na+/solute_symporter_sf"/>
</dbReference>
<feature type="transmembrane region" description="Helical" evidence="5">
    <location>
        <begin position="40"/>
        <end position="63"/>
    </location>
</feature>
<organism evidence="6 7">
    <name type="scientific">Phaeobacter inhibens</name>
    <dbReference type="NCBI Taxonomy" id="221822"/>
    <lineage>
        <taxon>Bacteria</taxon>
        <taxon>Pseudomonadati</taxon>
        <taxon>Pseudomonadota</taxon>
        <taxon>Alphaproteobacteria</taxon>
        <taxon>Rhodobacterales</taxon>
        <taxon>Roseobacteraceae</taxon>
        <taxon>Phaeobacter</taxon>
    </lineage>
</organism>
<feature type="transmembrane region" description="Helical" evidence="5">
    <location>
        <begin position="134"/>
        <end position="160"/>
    </location>
</feature>
<evidence type="ECO:0000256" key="4">
    <source>
        <dbReference type="ARBA" id="ARBA00023136"/>
    </source>
</evidence>
<dbReference type="Proteomes" id="UP000236447">
    <property type="component" value="Chromosome"/>
</dbReference>
<gene>
    <name evidence="6" type="ORF">PhaeoP88_02549</name>
</gene>
<keyword evidence="4 5" id="KW-0472">Membrane</keyword>
<proteinExistence type="predicted"/>
<dbReference type="InterPro" id="IPR004710">
    <property type="entry name" value="Bilac:Na_transpt"/>
</dbReference>
<dbReference type="RefSeq" id="WP_102883841.1">
    <property type="nucleotide sequence ID" value="NZ_CP010629.1"/>
</dbReference>
<evidence type="ECO:0000256" key="1">
    <source>
        <dbReference type="ARBA" id="ARBA00004141"/>
    </source>
</evidence>
<dbReference type="Pfam" id="PF01758">
    <property type="entry name" value="SBF"/>
    <property type="match status" value="1"/>
</dbReference>
<keyword evidence="3 5" id="KW-1133">Transmembrane helix</keyword>
<feature type="transmembrane region" description="Helical" evidence="5">
    <location>
        <begin position="231"/>
        <end position="252"/>
    </location>
</feature>
<evidence type="ECO:0000256" key="5">
    <source>
        <dbReference type="SAM" id="Phobius"/>
    </source>
</evidence>
<dbReference type="GO" id="GO:0016020">
    <property type="term" value="C:membrane"/>
    <property type="evidence" value="ECO:0007669"/>
    <property type="project" value="UniProtKB-SubCell"/>
</dbReference>
<evidence type="ECO:0000256" key="2">
    <source>
        <dbReference type="ARBA" id="ARBA00022692"/>
    </source>
</evidence>
<sequence>MDIGAVITTIAIAGLIGVMIAMGSTLQVTDFRRVLTQPRALLLGVAGQILLLPAVAASIAIILDLSPALSVGLVVISACPGGAPSNAVCAISKGDVALSVTLTAISSLAAFLTVPLLVGAAIDQFLGEDTRLQLPFWSTAARIFLTTFLPVVTGMALARWVPMVAEAIRRPLFIGGFGIVLITSLLFMFSMIELLTSIEALLAVVMLNVLMMSLAFALGRGLGLTEQETRSVTVEVGMQNISMAIVVIIGILNAPELLAPTFFYLPMAYVTGLGFAWLVRRYRSPVLA</sequence>
<evidence type="ECO:0000313" key="6">
    <source>
        <dbReference type="EMBL" id="AUQ99904.1"/>
    </source>
</evidence>
<dbReference type="InterPro" id="IPR002657">
    <property type="entry name" value="BilAc:Na_symport/Acr3"/>
</dbReference>
<feature type="transmembrane region" description="Helical" evidence="5">
    <location>
        <begin position="69"/>
        <end position="89"/>
    </location>
</feature>
<dbReference type="EMBL" id="CP010725">
    <property type="protein sequence ID" value="AUQ99904.1"/>
    <property type="molecule type" value="Genomic_DNA"/>
</dbReference>
<keyword evidence="2 5" id="KW-0812">Transmembrane</keyword>
<feature type="transmembrane region" description="Helical" evidence="5">
    <location>
        <begin position="198"/>
        <end position="219"/>
    </location>
</feature>
<dbReference type="AlphaFoldDB" id="A0A2I7HIV7"/>
<dbReference type="PANTHER" id="PTHR10361">
    <property type="entry name" value="SODIUM-BILE ACID COTRANSPORTER"/>
    <property type="match status" value="1"/>
</dbReference>
<feature type="transmembrane region" description="Helical" evidence="5">
    <location>
        <begin position="6"/>
        <end position="28"/>
    </location>
</feature>
<dbReference type="PANTHER" id="PTHR10361:SF28">
    <property type="entry name" value="P3 PROTEIN-RELATED"/>
    <property type="match status" value="1"/>
</dbReference>
<reference evidence="6 7" key="1">
    <citation type="journal article" date="2017" name="Front. Microbiol.">
        <title>Phaeobacter piscinae sp. nov., a species of the Roseobacter group and potential aquaculture probiont.</title>
        <authorList>
            <person name="Sonnenschein E.C."/>
            <person name="Phippen C.B.W."/>
            <person name="Nielsen K.F."/>
            <person name="Mateiu R.V."/>
            <person name="Melchiorsen J."/>
            <person name="Gram L."/>
            <person name="Overmann J."/>
            <person name="Freese H.M."/>
        </authorList>
    </citation>
    <scope>NUCLEOTIDE SEQUENCE [LARGE SCALE GENOMIC DNA]</scope>
    <source>
        <strain evidence="6 7">P88</strain>
    </source>
</reference>
<feature type="transmembrane region" description="Helical" evidence="5">
    <location>
        <begin position="258"/>
        <end position="279"/>
    </location>
</feature>
<reference evidence="6 7" key="2">
    <citation type="journal article" date="2017" name="Genome Biol. Evol.">
        <title>Trajectories and Drivers of Genome Evolution in Surface-Associated Marine Phaeobacter.</title>
        <authorList>
            <person name="Freese H.M."/>
            <person name="Sikorski J."/>
            <person name="Bunk B."/>
            <person name="Scheuner C."/>
            <person name="Meier-Kolthoff J.P."/>
            <person name="Sproer C."/>
            <person name="Gram L."/>
            <person name="Overmann J."/>
        </authorList>
    </citation>
    <scope>NUCLEOTIDE SEQUENCE [LARGE SCALE GENOMIC DNA]</scope>
    <source>
        <strain evidence="6 7">P88</strain>
    </source>
</reference>
<protein>
    <submittedName>
        <fullName evidence="6">Sodium bile acid symporter-like protein</fullName>
    </submittedName>
</protein>
<name>A0A2I7HIV7_9RHOB</name>
<evidence type="ECO:0000256" key="3">
    <source>
        <dbReference type="ARBA" id="ARBA00022989"/>
    </source>
</evidence>
<feature type="transmembrane region" description="Helical" evidence="5">
    <location>
        <begin position="172"/>
        <end position="192"/>
    </location>
</feature>